<proteinExistence type="predicted"/>
<feature type="chain" id="PRO_5046976463" description="DUF4352 domain-containing protein" evidence="2">
    <location>
        <begin position="23"/>
        <end position="180"/>
    </location>
</feature>
<gene>
    <name evidence="4" type="ORF">JOF56_004859</name>
</gene>
<accession>A0ABS4TKG5</accession>
<dbReference type="InterPro" id="IPR029051">
    <property type="entry name" value="DUF4352"/>
</dbReference>
<keyword evidence="2" id="KW-0732">Signal</keyword>
<evidence type="ECO:0000259" key="3">
    <source>
        <dbReference type="Pfam" id="PF11611"/>
    </source>
</evidence>
<feature type="signal peptide" evidence="2">
    <location>
        <begin position="1"/>
        <end position="22"/>
    </location>
</feature>
<dbReference type="RefSeq" id="WP_209641805.1">
    <property type="nucleotide sequence ID" value="NZ_JAGINW010000001.1"/>
</dbReference>
<evidence type="ECO:0000313" key="5">
    <source>
        <dbReference type="Proteomes" id="UP001519332"/>
    </source>
</evidence>
<dbReference type="EMBL" id="JAGINW010000001">
    <property type="protein sequence ID" value="MBP2324474.1"/>
    <property type="molecule type" value="Genomic_DNA"/>
</dbReference>
<organism evidence="4 5">
    <name type="scientific">Kibdelosporangium banguiense</name>
    <dbReference type="NCBI Taxonomy" id="1365924"/>
    <lineage>
        <taxon>Bacteria</taxon>
        <taxon>Bacillati</taxon>
        <taxon>Actinomycetota</taxon>
        <taxon>Actinomycetes</taxon>
        <taxon>Pseudonocardiales</taxon>
        <taxon>Pseudonocardiaceae</taxon>
        <taxon>Kibdelosporangium</taxon>
    </lineage>
</organism>
<protein>
    <recommendedName>
        <fullName evidence="3">DUF4352 domain-containing protein</fullName>
    </recommendedName>
</protein>
<feature type="region of interest" description="Disordered" evidence="1">
    <location>
        <begin position="17"/>
        <end position="51"/>
    </location>
</feature>
<dbReference type="Pfam" id="PF11611">
    <property type="entry name" value="DUF4352"/>
    <property type="match status" value="1"/>
</dbReference>
<feature type="compositionally biased region" description="Basic and acidic residues" evidence="1">
    <location>
        <begin position="41"/>
        <end position="51"/>
    </location>
</feature>
<evidence type="ECO:0000256" key="1">
    <source>
        <dbReference type="SAM" id="MobiDB-lite"/>
    </source>
</evidence>
<dbReference type="Proteomes" id="UP001519332">
    <property type="component" value="Unassembled WGS sequence"/>
</dbReference>
<dbReference type="PROSITE" id="PS51257">
    <property type="entry name" value="PROKAR_LIPOPROTEIN"/>
    <property type="match status" value="1"/>
</dbReference>
<comment type="caution">
    <text evidence="4">The sequence shown here is derived from an EMBL/GenBank/DDBJ whole genome shotgun (WGS) entry which is preliminary data.</text>
</comment>
<name>A0ABS4TKG5_9PSEU</name>
<evidence type="ECO:0000313" key="4">
    <source>
        <dbReference type="EMBL" id="MBP2324474.1"/>
    </source>
</evidence>
<reference evidence="4 5" key="1">
    <citation type="submission" date="2021-03" db="EMBL/GenBank/DDBJ databases">
        <title>Sequencing the genomes of 1000 actinobacteria strains.</title>
        <authorList>
            <person name="Klenk H.-P."/>
        </authorList>
    </citation>
    <scope>NUCLEOTIDE SEQUENCE [LARGE SCALE GENOMIC DNA]</scope>
    <source>
        <strain evidence="4 5">DSM 46670</strain>
    </source>
</reference>
<feature type="domain" description="DUF4352" evidence="3">
    <location>
        <begin position="55"/>
        <end position="162"/>
    </location>
</feature>
<sequence length="180" mass="19524">MRPALIVAAILMLAGCSPSDPAPTPTTTSSRPTYELSPRTARPDETPLKLPAKQDGETEFVLVGITPKLPSLTGSHIDFDAKGVFYRIRVAATNTGRTNVDFDTRKQLLVTQDGATHVPDDPAMTVKRQPDQFVLGANVRLEFDLYYDIPKDAQPKALKVFGGKTLTDQDDATGTDIPLT</sequence>
<keyword evidence="5" id="KW-1185">Reference proteome</keyword>
<evidence type="ECO:0000256" key="2">
    <source>
        <dbReference type="SAM" id="SignalP"/>
    </source>
</evidence>